<evidence type="ECO:0008006" key="3">
    <source>
        <dbReference type="Google" id="ProtNLM"/>
    </source>
</evidence>
<dbReference type="EMBL" id="JAPWTK010000016">
    <property type="protein sequence ID" value="KAJ8958692.1"/>
    <property type="molecule type" value="Genomic_DNA"/>
</dbReference>
<name>A0AAV8Z414_9CUCU</name>
<dbReference type="AlphaFoldDB" id="A0AAV8Z414"/>
<sequence>MRVCSKHFTKPRSLELRRPNCGFLLYNTTGSNMSAFRGAVNSCVLWLLRHGGETSIHDLATRYECDVASCTLSQCSSLYRAMQQQTFYFISRRYVHDVQQK</sequence>
<gene>
    <name evidence="1" type="ORF">NQ318_016419</name>
</gene>
<dbReference type="Proteomes" id="UP001162162">
    <property type="component" value="Unassembled WGS sequence"/>
</dbReference>
<organism evidence="1 2">
    <name type="scientific">Aromia moschata</name>
    <dbReference type="NCBI Taxonomy" id="1265417"/>
    <lineage>
        <taxon>Eukaryota</taxon>
        <taxon>Metazoa</taxon>
        <taxon>Ecdysozoa</taxon>
        <taxon>Arthropoda</taxon>
        <taxon>Hexapoda</taxon>
        <taxon>Insecta</taxon>
        <taxon>Pterygota</taxon>
        <taxon>Neoptera</taxon>
        <taxon>Endopterygota</taxon>
        <taxon>Coleoptera</taxon>
        <taxon>Polyphaga</taxon>
        <taxon>Cucujiformia</taxon>
        <taxon>Chrysomeloidea</taxon>
        <taxon>Cerambycidae</taxon>
        <taxon>Cerambycinae</taxon>
        <taxon>Callichromatini</taxon>
        <taxon>Aromia</taxon>
    </lineage>
</organism>
<keyword evidence="2" id="KW-1185">Reference proteome</keyword>
<evidence type="ECO:0000313" key="2">
    <source>
        <dbReference type="Proteomes" id="UP001162162"/>
    </source>
</evidence>
<comment type="caution">
    <text evidence="1">The sequence shown here is derived from an EMBL/GenBank/DDBJ whole genome shotgun (WGS) entry which is preliminary data.</text>
</comment>
<reference evidence="1" key="1">
    <citation type="journal article" date="2023" name="Insect Mol. Biol.">
        <title>Genome sequencing provides insights into the evolution of gene families encoding plant cell wall-degrading enzymes in longhorned beetles.</title>
        <authorList>
            <person name="Shin N.R."/>
            <person name="Okamura Y."/>
            <person name="Kirsch R."/>
            <person name="Pauchet Y."/>
        </authorList>
    </citation>
    <scope>NUCLEOTIDE SEQUENCE</scope>
    <source>
        <strain evidence="1">AMC_N1</strain>
    </source>
</reference>
<proteinExistence type="predicted"/>
<accession>A0AAV8Z414</accession>
<evidence type="ECO:0000313" key="1">
    <source>
        <dbReference type="EMBL" id="KAJ8958692.1"/>
    </source>
</evidence>
<protein>
    <recommendedName>
        <fullName evidence="3">THAP-type domain-containing protein</fullName>
    </recommendedName>
</protein>